<proteinExistence type="predicted"/>
<feature type="compositionally biased region" description="Basic residues" evidence="1">
    <location>
        <begin position="45"/>
        <end position="56"/>
    </location>
</feature>
<feature type="compositionally biased region" description="Basic residues" evidence="1">
    <location>
        <begin position="192"/>
        <end position="207"/>
    </location>
</feature>
<feature type="compositionally biased region" description="Basic residues" evidence="1">
    <location>
        <begin position="266"/>
        <end position="278"/>
    </location>
</feature>
<feature type="compositionally biased region" description="Basic and acidic residues" evidence="1">
    <location>
        <begin position="167"/>
        <end position="191"/>
    </location>
</feature>
<dbReference type="GO" id="GO:0016740">
    <property type="term" value="F:transferase activity"/>
    <property type="evidence" value="ECO:0007669"/>
    <property type="project" value="UniProtKB-KW"/>
</dbReference>
<accession>A0A6J4IBY9</accession>
<feature type="region of interest" description="Disordered" evidence="1">
    <location>
        <begin position="102"/>
        <end position="340"/>
    </location>
</feature>
<feature type="non-terminal residue" evidence="2">
    <location>
        <position position="1"/>
    </location>
</feature>
<reference evidence="2" key="1">
    <citation type="submission" date="2020-02" db="EMBL/GenBank/DDBJ databases">
        <authorList>
            <person name="Meier V. D."/>
        </authorList>
    </citation>
    <scope>NUCLEOTIDE SEQUENCE</scope>
    <source>
        <strain evidence="2">AVDCRST_MAG83</strain>
    </source>
</reference>
<evidence type="ECO:0000256" key="1">
    <source>
        <dbReference type="SAM" id="MobiDB-lite"/>
    </source>
</evidence>
<feature type="compositionally biased region" description="Basic and acidic residues" evidence="1">
    <location>
        <begin position="117"/>
        <end position="127"/>
    </location>
</feature>
<feature type="region of interest" description="Disordered" evidence="1">
    <location>
        <begin position="1"/>
        <end position="73"/>
    </location>
</feature>
<name>A0A6J4IBY9_9MICC</name>
<organism evidence="2">
    <name type="scientific">uncultured Arthrobacter sp</name>
    <dbReference type="NCBI Taxonomy" id="114050"/>
    <lineage>
        <taxon>Bacteria</taxon>
        <taxon>Bacillati</taxon>
        <taxon>Actinomycetota</taxon>
        <taxon>Actinomycetes</taxon>
        <taxon>Micrococcales</taxon>
        <taxon>Micrococcaceae</taxon>
        <taxon>Arthrobacter</taxon>
        <taxon>environmental samples</taxon>
    </lineage>
</organism>
<protein>
    <submittedName>
        <fullName evidence="2">Phospho-N-acetylmuramoyl-pentapeptide-transferase</fullName>
        <ecNumber evidence="2">2.7.8.13</ecNumber>
    </submittedName>
</protein>
<sequence>DRPPDRFGVGAVLRTCRHPTVHQAPGPEELRPVHPRRRPDGAPHQARHPHHGRRGDRRLGAARLLPHPRRDGDARCLDRAEHLGTAPAAGDGRDGRRRLPRRLHQDLQAAQPRAQRRREDRRAEFRRHPLRGAGPPVPGRAGPHAGLDGHLLPAGHLGGPRLRGHAGRGDPVRPVVEPDHDRRHQRGEPGRRARRARRGGLHPGLRRVHADGHLAVQPELRLPAGPRERLLRGARPPGPGPHRRIDGRRAGGLPLVEHLAGEDLHGRHRLPRDRRRDRRLRDPLPDPAPARGHGGPVRDDHPLGDHPGRLLQGDRRKARLQDGAAAAPLRAEGVAGGHGRGAVLDPRRPLRGRGTRYFLCGLGSGL</sequence>
<feature type="non-terminal residue" evidence="2">
    <location>
        <position position="366"/>
    </location>
</feature>
<dbReference type="EC" id="2.7.8.13" evidence="2"/>
<dbReference type="EMBL" id="CADCTE010000116">
    <property type="protein sequence ID" value="CAA9248342.1"/>
    <property type="molecule type" value="Genomic_DNA"/>
</dbReference>
<keyword evidence="2" id="KW-0808">Transferase</keyword>
<dbReference type="AlphaFoldDB" id="A0A6J4IBY9"/>
<feature type="compositionally biased region" description="Basic and acidic residues" evidence="1">
    <location>
        <begin position="296"/>
        <end position="315"/>
    </location>
</feature>
<gene>
    <name evidence="2" type="ORF">AVDCRST_MAG83-1998</name>
</gene>
<feature type="compositionally biased region" description="Low complexity" evidence="1">
    <location>
        <begin position="131"/>
        <end position="155"/>
    </location>
</feature>
<evidence type="ECO:0000313" key="2">
    <source>
        <dbReference type="EMBL" id="CAA9248342.1"/>
    </source>
</evidence>